<sequence>MADVEAKHDTEQLSEPRKQIFKKKHADHASKYSGSRKSSLETAVTNAKFNMPKFENTYKLSPDEHKRFYAYKLQPQILKTLKNHVEKYETEGKSNSNLTRDLADAIRIDAKNMGFQRYKLVVFVTVGDNVGQDVRVASRCLWNPEFDNCISVTHKTKTLWATATVYIIYND</sequence>
<keyword evidence="4" id="KW-1185">Reference proteome</keyword>
<accession>A0A813Z088</accession>
<dbReference type="CDD" id="cd21451">
    <property type="entry name" value="DLC-like_TCTEX1D"/>
    <property type="match status" value="1"/>
</dbReference>
<reference evidence="3" key="1">
    <citation type="submission" date="2021-02" db="EMBL/GenBank/DDBJ databases">
        <authorList>
            <person name="Nowell W R."/>
        </authorList>
    </citation>
    <scope>NUCLEOTIDE SEQUENCE</scope>
    <source>
        <strain evidence="3">Ploen Becks lab</strain>
    </source>
</reference>
<dbReference type="AlphaFoldDB" id="A0A813Z088"/>
<evidence type="ECO:0000313" key="4">
    <source>
        <dbReference type="Proteomes" id="UP000663879"/>
    </source>
</evidence>
<evidence type="ECO:0000256" key="1">
    <source>
        <dbReference type="ARBA" id="ARBA00005361"/>
    </source>
</evidence>
<dbReference type="InterPro" id="IPR038586">
    <property type="entry name" value="Tctex-1-like_sf"/>
</dbReference>
<feature type="compositionally biased region" description="Basic and acidic residues" evidence="2">
    <location>
        <begin position="1"/>
        <end position="18"/>
    </location>
</feature>
<dbReference type="GO" id="GO:0005737">
    <property type="term" value="C:cytoplasm"/>
    <property type="evidence" value="ECO:0007669"/>
    <property type="project" value="TreeGrafter"/>
</dbReference>
<evidence type="ECO:0000313" key="3">
    <source>
        <dbReference type="EMBL" id="CAF0891776.1"/>
    </source>
</evidence>
<proteinExistence type="inferred from homology"/>
<dbReference type="PANTHER" id="PTHR21255:SF65">
    <property type="entry name" value="TCTEX1 DOMAIN-CONTAINING PROTEIN 2"/>
    <property type="match status" value="1"/>
</dbReference>
<dbReference type="EMBL" id="CAJNOC010001794">
    <property type="protein sequence ID" value="CAF0891776.1"/>
    <property type="molecule type" value="Genomic_DNA"/>
</dbReference>
<dbReference type="Pfam" id="PF03645">
    <property type="entry name" value="Tctex-1"/>
    <property type="match status" value="1"/>
</dbReference>
<name>A0A813Z088_9BILA</name>
<dbReference type="OrthoDB" id="10248487at2759"/>
<dbReference type="Proteomes" id="UP000663879">
    <property type="component" value="Unassembled WGS sequence"/>
</dbReference>
<dbReference type="GO" id="GO:0005868">
    <property type="term" value="C:cytoplasmic dynein complex"/>
    <property type="evidence" value="ECO:0007669"/>
    <property type="project" value="TreeGrafter"/>
</dbReference>
<feature type="region of interest" description="Disordered" evidence="2">
    <location>
        <begin position="1"/>
        <end position="37"/>
    </location>
</feature>
<comment type="caution">
    <text evidence="3">The sequence shown here is derived from an EMBL/GenBank/DDBJ whole genome shotgun (WGS) entry which is preliminary data.</text>
</comment>
<comment type="similarity">
    <text evidence="1">Belongs to the dynein light chain Tctex-type family.</text>
</comment>
<dbReference type="GO" id="GO:0007018">
    <property type="term" value="P:microtubule-based movement"/>
    <property type="evidence" value="ECO:0007669"/>
    <property type="project" value="TreeGrafter"/>
</dbReference>
<protein>
    <submittedName>
        <fullName evidence="3">Uncharacterized protein</fullName>
    </submittedName>
</protein>
<dbReference type="InterPro" id="IPR005334">
    <property type="entry name" value="Tctex-1-like"/>
</dbReference>
<dbReference type="Gene3D" id="3.30.1140.40">
    <property type="entry name" value="Tctex-1"/>
    <property type="match status" value="1"/>
</dbReference>
<organism evidence="3 4">
    <name type="scientific">Brachionus calyciflorus</name>
    <dbReference type="NCBI Taxonomy" id="104777"/>
    <lineage>
        <taxon>Eukaryota</taxon>
        <taxon>Metazoa</taxon>
        <taxon>Spiralia</taxon>
        <taxon>Gnathifera</taxon>
        <taxon>Rotifera</taxon>
        <taxon>Eurotatoria</taxon>
        <taxon>Monogononta</taxon>
        <taxon>Pseudotrocha</taxon>
        <taxon>Ploima</taxon>
        <taxon>Brachionidae</taxon>
        <taxon>Brachionus</taxon>
    </lineage>
</organism>
<gene>
    <name evidence="3" type="ORF">OXX778_LOCUS10948</name>
</gene>
<dbReference type="GO" id="GO:0045505">
    <property type="term" value="F:dynein intermediate chain binding"/>
    <property type="evidence" value="ECO:0007669"/>
    <property type="project" value="TreeGrafter"/>
</dbReference>
<dbReference type="PANTHER" id="PTHR21255">
    <property type="entry name" value="T-COMPLEX-ASSOCIATED-TESTIS-EXPRESSED 1/ DYNEIN LIGHT CHAIN"/>
    <property type="match status" value="1"/>
</dbReference>
<evidence type="ECO:0000256" key="2">
    <source>
        <dbReference type="SAM" id="MobiDB-lite"/>
    </source>
</evidence>